<proteinExistence type="predicted"/>
<dbReference type="RefSeq" id="WP_345927712.1">
    <property type="nucleotide sequence ID" value="NZ_JBDIVF010000004.1"/>
</dbReference>
<organism evidence="1 2">
    <name type="scientific">Uliginosibacterium paludis</name>
    <dbReference type="NCBI Taxonomy" id="1615952"/>
    <lineage>
        <taxon>Bacteria</taxon>
        <taxon>Pseudomonadati</taxon>
        <taxon>Pseudomonadota</taxon>
        <taxon>Betaproteobacteria</taxon>
        <taxon>Rhodocyclales</taxon>
        <taxon>Zoogloeaceae</taxon>
        <taxon>Uliginosibacterium</taxon>
    </lineage>
</organism>
<dbReference type="EMBL" id="JBEWLZ010000006">
    <property type="protein sequence ID" value="MET1490584.1"/>
    <property type="molecule type" value="Genomic_DNA"/>
</dbReference>
<protein>
    <recommendedName>
        <fullName evidence="3">DUF4123 domain-containing protein</fullName>
    </recommendedName>
</protein>
<evidence type="ECO:0000313" key="2">
    <source>
        <dbReference type="Proteomes" id="UP001548590"/>
    </source>
</evidence>
<comment type="caution">
    <text evidence="1">The sequence shown here is derived from an EMBL/GenBank/DDBJ whole genome shotgun (WGS) entry which is preliminary data.</text>
</comment>
<evidence type="ECO:0000313" key="1">
    <source>
        <dbReference type="EMBL" id="MET1490584.1"/>
    </source>
</evidence>
<accession>A0ABV2CRP4</accession>
<reference evidence="1 2" key="1">
    <citation type="submission" date="2024-07" db="EMBL/GenBank/DDBJ databases">
        <title>Uliginosibacterium paludis KCTC:42655.</title>
        <authorList>
            <person name="Kim M.K."/>
        </authorList>
    </citation>
    <scope>NUCLEOTIDE SEQUENCE [LARGE SCALE GENOMIC DNA]</scope>
    <source>
        <strain evidence="1 2">KCTC 42655</strain>
    </source>
</reference>
<dbReference type="Proteomes" id="UP001548590">
    <property type="component" value="Unassembled WGS sequence"/>
</dbReference>
<sequence>MNPGFRVLALSTVPDVTGLRRLHCLPDSLSDTEVAEYAFQRRRATRIDDLLPPHFQQLAAFASAGFENGRIVLASCCATDEARVLDAIFQSLAGLEQVDRWSGQEASLACIRTRAMLRPVFPADDAAWLQCAAPAFGEWFGDAEGAAELSVIARLACLPLARGFHHEAVWKQVQQGEYALVQAEVELRALCALFLRLRQAVLLGQQAPAALAAARSGLRQLVQARPDSPHLAAFEQAWPA</sequence>
<name>A0ABV2CRP4_9RHOO</name>
<gene>
    <name evidence="1" type="ORF">ABVT11_12175</name>
</gene>
<evidence type="ECO:0008006" key="3">
    <source>
        <dbReference type="Google" id="ProtNLM"/>
    </source>
</evidence>
<keyword evidence="2" id="KW-1185">Reference proteome</keyword>